<feature type="compositionally biased region" description="Basic and acidic residues" evidence="1">
    <location>
        <begin position="131"/>
        <end position="149"/>
    </location>
</feature>
<comment type="caution">
    <text evidence="2">The sequence shown here is derived from an EMBL/GenBank/DDBJ whole genome shotgun (WGS) entry which is preliminary data.</text>
</comment>
<dbReference type="Proteomes" id="UP000314294">
    <property type="component" value="Unassembled WGS sequence"/>
</dbReference>
<organism evidence="2 3">
    <name type="scientific">Liparis tanakae</name>
    <name type="common">Tanaka's snailfish</name>
    <dbReference type="NCBI Taxonomy" id="230148"/>
    <lineage>
        <taxon>Eukaryota</taxon>
        <taxon>Metazoa</taxon>
        <taxon>Chordata</taxon>
        <taxon>Craniata</taxon>
        <taxon>Vertebrata</taxon>
        <taxon>Euteleostomi</taxon>
        <taxon>Actinopterygii</taxon>
        <taxon>Neopterygii</taxon>
        <taxon>Teleostei</taxon>
        <taxon>Neoteleostei</taxon>
        <taxon>Acanthomorphata</taxon>
        <taxon>Eupercaria</taxon>
        <taxon>Perciformes</taxon>
        <taxon>Cottioidei</taxon>
        <taxon>Cottales</taxon>
        <taxon>Liparidae</taxon>
        <taxon>Liparis</taxon>
    </lineage>
</organism>
<accession>A0A4Z2FHN8</accession>
<dbReference type="AlphaFoldDB" id="A0A4Z2FHN8"/>
<evidence type="ECO:0000313" key="2">
    <source>
        <dbReference type="EMBL" id="TNN40283.1"/>
    </source>
</evidence>
<protein>
    <submittedName>
        <fullName evidence="2">Uncharacterized protein</fullName>
    </submittedName>
</protein>
<gene>
    <name evidence="2" type="ORF">EYF80_049550</name>
</gene>
<feature type="region of interest" description="Disordered" evidence="1">
    <location>
        <begin position="13"/>
        <end position="32"/>
    </location>
</feature>
<dbReference type="EMBL" id="SRLO01001203">
    <property type="protein sequence ID" value="TNN40283.1"/>
    <property type="molecule type" value="Genomic_DNA"/>
</dbReference>
<name>A0A4Z2FHN8_9TELE</name>
<evidence type="ECO:0000256" key="1">
    <source>
        <dbReference type="SAM" id="MobiDB-lite"/>
    </source>
</evidence>
<feature type="region of interest" description="Disordered" evidence="1">
    <location>
        <begin position="127"/>
        <end position="149"/>
    </location>
</feature>
<reference evidence="2 3" key="1">
    <citation type="submission" date="2019-03" db="EMBL/GenBank/DDBJ databases">
        <title>First draft genome of Liparis tanakae, snailfish: a comprehensive survey of snailfish specific genes.</title>
        <authorList>
            <person name="Kim W."/>
            <person name="Song I."/>
            <person name="Jeong J.-H."/>
            <person name="Kim D."/>
            <person name="Kim S."/>
            <person name="Ryu S."/>
            <person name="Song J.Y."/>
            <person name="Lee S.K."/>
        </authorList>
    </citation>
    <scope>NUCLEOTIDE SEQUENCE [LARGE SCALE GENOMIC DNA]</scope>
    <source>
        <tissue evidence="2">Muscle</tissue>
    </source>
</reference>
<evidence type="ECO:0000313" key="3">
    <source>
        <dbReference type="Proteomes" id="UP000314294"/>
    </source>
</evidence>
<proteinExistence type="predicted"/>
<sequence>MWELPSEEELRLCGRGLGKGPSQKNSKQHFEQRSLLVPQSRKRSFGTAVIMVAEINFQFKRGNDKRLHTLVPEVEIMMDREEDGLKSGPMHMDPNVGAFCRTTGLTGNDEDSAAAFARHTSVSLTAASRAIESRMHSRRGEGAPRRGGI</sequence>
<keyword evidence="3" id="KW-1185">Reference proteome</keyword>